<dbReference type="HOGENOM" id="CLU_2324406_0_0_1"/>
<reference evidence="1" key="2">
    <citation type="submission" date="2015-06" db="UniProtKB">
        <authorList>
            <consortium name="EnsemblPlants"/>
        </authorList>
    </citation>
    <scope>IDENTIFICATION</scope>
</reference>
<dbReference type="AlphaFoldDB" id="A0A0E0MVH2"/>
<organism evidence="1 2">
    <name type="scientific">Oryza rufipogon</name>
    <name type="common">Brownbeard rice</name>
    <name type="synonym">Asian wild rice</name>
    <dbReference type="NCBI Taxonomy" id="4529"/>
    <lineage>
        <taxon>Eukaryota</taxon>
        <taxon>Viridiplantae</taxon>
        <taxon>Streptophyta</taxon>
        <taxon>Embryophyta</taxon>
        <taxon>Tracheophyta</taxon>
        <taxon>Spermatophyta</taxon>
        <taxon>Magnoliopsida</taxon>
        <taxon>Liliopsida</taxon>
        <taxon>Poales</taxon>
        <taxon>Poaceae</taxon>
        <taxon>BOP clade</taxon>
        <taxon>Oryzoideae</taxon>
        <taxon>Oryzeae</taxon>
        <taxon>Oryzinae</taxon>
        <taxon>Oryza</taxon>
    </lineage>
</organism>
<sequence>MGSHTDLDQDNIMTTNYGELLKACQQELEAHFEELKMRQGIIKQENIIVPVEDKSKANKKNTYNSLETIGPRFTPAAHYSNPTGVLLPVRPVALAGPTG</sequence>
<keyword evidence="2" id="KW-1185">Reference proteome</keyword>
<accession>A0A0E0MVH2</accession>
<name>A0A0E0MVH2_ORYRU</name>
<protein>
    <submittedName>
        <fullName evidence="1">Uncharacterized protein</fullName>
    </submittedName>
</protein>
<dbReference type="Proteomes" id="UP000008022">
    <property type="component" value="Unassembled WGS sequence"/>
</dbReference>
<reference evidence="2" key="1">
    <citation type="submission" date="2013-06" db="EMBL/GenBank/DDBJ databases">
        <authorList>
            <person name="Zhao Q."/>
        </authorList>
    </citation>
    <scope>NUCLEOTIDE SEQUENCE</scope>
    <source>
        <strain evidence="2">cv. W1943</strain>
    </source>
</reference>
<evidence type="ECO:0000313" key="1">
    <source>
        <dbReference type="EnsemblPlants" id="ORUFI01G14610.1"/>
    </source>
</evidence>
<evidence type="ECO:0000313" key="2">
    <source>
        <dbReference type="Proteomes" id="UP000008022"/>
    </source>
</evidence>
<proteinExistence type="predicted"/>
<dbReference type="Gramene" id="ORUFI01G14610.1">
    <property type="protein sequence ID" value="ORUFI01G14610.1"/>
    <property type="gene ID" value="ORUFI01G14610"/>
</dbReference>
<dbReference type="EnsemblPlants" id="ORUFI01G14610.1">
    <property type="protein sequence ID" value="ORUFI01G14610.1"/>
    <property type="gene ID" value="ORUFI01G14610"/>
</dbReference>